<keyword evidence="2" id="KW-1185">Reference proteome</keyword>
<reference evidence="1" key="1">
    <citation type="submission" date="2023-07" db="EMBL/GenBank/DDBJ databases">
        <title>Sorghum-associated microbial communities from plants grown in Nebraska, USA.</title>
        <authorList>
            <person name="Schachtman D."/>
        </authorList>
    </citation>
    <scope>NUCLEOTIDE SEQUENCE</scope>
    <source>
        <strain evidence="1">2697</strain>
    </source>
</reference>
<protein>
    <submittedName>
        <fullName evidence="1">AcrR family transcriptional regulator</fullName>
    </submittedName>
</protein>
<evidence type="ECO:0000313" key="1">
    <source>
        <dbReference type="EMBL" id="MDR6781964.1"/>
    </source>
</evidence>
<organism evidence="1 2">
    <name type="scientific">Pedobacter africanus</name>
    <dbReference type="NCBI Taxonomy" id="151894"/>
    <lineage>
        <taxon>Bacteria</taxon>
        <taxon>Pseudomonadati</taxon>
        <taxon>Bacteroidota</taxon>
        <taxon>Sphingobacteriia</taxon>
        <taxon>Sphingobacteriales</taxon>
        <taxon>Sphingobacteriaceae</taxon>
        <taxon>Pedobacter</taxon>
    </lineage>
</organism>
<name>A0ACC6KS29_9SPHI</name>
<accession>A0ACC6KS29</accession>
<evidence type="ECO:0000313" key="2">
    <source>
        <dbReference type="Proteomes" id="UP001246858"/>
    </source>
</evidence>
<sequence>MQIAWTTNDAMTRKTTDGPLRNKERTKNKLIGAVGKILIKEGFTGLNYRQVAAKAKVDRKLIREYFGGLEGLVKAYLNTKDFWQSSSEEIESLIENTEGDMAHAAAHIVIEKQFDSLMSNAEVRSIITWSLCEDLKPLRELNNDREKLAESFFNVAVDDYFKRKNKNLRAVMGILISANYYMTLISHMNGSTICGMDLQKSEDRDEIKKTLRQIIDWTYS</sequence>
<gene>
    <name evidence="1" type="ORF">J2X78_000516</name>
</gene>
<dbReference type="Proteomes" id="UP001246858">
    <property type="component" value="Unassembled WGS sequence"/>
</dbReference>
<dbReference type="EMBL" id="JAVDTF010000001">
    <property type="protein sequence ID" value="MDR6781964.1"/>
    <property type="molecule type" value="Genomic_DNA"/>
</dbReference>
<comment type="caution">
    <text evidence="1">The sequence shown here is derived from an EMBL/GenBank/DDBJ whole genome shotgun (WGS) entry which is preliminary data.</text>
</comment>
<proteinExistence type="predicted"/>